<name>A0A9N9TFD4_PHYSR</name>
<dbReference type="Gene3D" id="2.20.110.10">
    <property type="entry name" value="Histone H3 K4-specific methyltransferase SET7/9 N-terminal domain"/>
    <property type="match status" value="2"/>
</dbReference>
<evidence type="ECO:0000313" key="10">
    <source>
        <dbReference type="EMBL" id="CAG9854062.1"/>
    </source>
</evidence>
<evidence type="ECO:0000256" key="5">
    <source>
        <dbReference type="ARBA" id="ARBA00022846"/>
    </source>
</evidence>
<evidence type="ECO:0000256" key="7">
    <source>
        <dbReference type="ARBA" id="ARBA00023212"/>
    </source>
</evidence>
<evidence type="ECO:0000256" key="6">
    <source>
        <dbReference type="ARBA" id="ARBA00023069"/>
    </source>
</evidence>
<organism evidence="10 11">
    <name type="scientific">Phyllotreta striolata</name>
    <name type="common">Striped flea beetle</name>
    <name type="synonym">Crioceris striolata</name>
    <dbReference type="NCBI Taxonomy" id="444603"/>
    <lineage>
        <taxon>Eukaryota</taxon>
        <taxon>Metazoa</taxon>
        <taxon>Ecdysozoa</taxon>
        <taxon>Arthropoda</taxon>
        <taxon>Hexapoda</taxon>
        <taxon>Insecta</taxon>
        <taxon>Pterygota</taxon>
        <taxon>Neoptera</taxon>
        <taxon>Endopterygota</taxon>
        <taxon>Coleoptera</taxon>
        <taxon>Polyphaga</taxon>
        <taxon>Cucujiformia</taxon>
        <taxon>Chrysomeloidea</taxon>
        <taxon>Chrysomelidae</taxon>
        <taxon>Galerucinae</taxon>
        <taxon>Alticini</taxon>
        <taxon>Phyllotreta</taxon>
    </lineage>
</organism>
<proteinExistence type="predicted"/>
<feature type="region of interest" description="Disordered" evidence="9">
    <location>
        <begin position="921"/>
        <end position="947"/>
    </location>
</feature>
<evidence type="ECO:0000256" key="9">
    <source>
        <dbReference type="SAM" id="MobiDB-lite"/>
    </source>
</evidence>
<protein>
    <submittedName>
        <fullName evidence="10">Uncharacterized protein</fullName>
    </submittedName>
</protein>
<dbReference type="GO" id="GO:0031514">
    <property type="term" value="C:motile cilium"/>
    <property type="evidence" value="ECO:0007669"/>
    <property type="project" value="UniProtKB-SubCell"/>
</dbReference>
<keyword evidence="4" id="KW-0677">Repeat</keyword>
<dbReference type="OrthoDB" id="294378at2759"/>
<dbReference type="SMART" id="SM00698">
    <property type="entry name" value="MORN"/>
    <property type="match status" value="9"/>
</dbReference>
<comment type="subcellular location">
    <subcellularLocation>
        <location evidence="1">Cell projection</location>
        <location evidence="1">Cilium</location>
        <location evidence="1">Flagellum</location>
    </subcellularLocation>
    <subcellularLocation>
        <location evidence="2">Cytoplasm</location>
        <location evidence="2">Cytoskeleton</location>
        <location evidence="2">Cilium axoneme</location>
    </subcellularLocation>
</comment>
<dbReference type="GO" id="GO:0005930">
    <property type="term" value="C:axoneme"/>
    <property type="evidence" value="ECO:0007669"/>
    <property type="project" value="UniProtKB-SubCell"/>
</dbReference>
<evidence type="ECO:0000256" key="2">
    <source>
        <dbReference type="ARBA" id="ARBA00004430"/>
    </source>
</evidence>
<dbReference type="PANTHER" id="PTHR46613">
    <property type="entry name" value="RADIAL SPOKE HEAD 10 HOMOLOG B-RELATED"/>
    <property type="match status" value="1"/>
</dbReference>
<evidence type="ECO:0000256" key="8">
    <source>
        <dbReference type="ARBA" id="ARBA00023273"/>
    </source>
</evidence>
<dbReference type="InterPro" id="IPR003409">
    <property type="entry name" value="MORN"/>
</dbReference>
<keyword evidence="11" id="KW-1185">Reference proteome</keyword>
<evidence type="ECO:0000256" key="3">
    <source>
        <dbReference type="ARBA" id="ARBA00022490"/>
    </source>
</evidence>
<reference evidence="10" key="1">
    <citation type="submission" date="2022-01" db="EMBL/GenBank/DDBJ databases">
        <authorList>
            <person name="King R."/>
        </authorList>
    </citation>
    <scope>NUCLEOTIDE SEQUENCE</scope>
</reference>
<evidence type="ECO:0000313" key="11">
    <source>
        <dbReference type="Proteomes" id="UP001153712"/>
    </source>
</evidence>
<accession>A0A9N9TFD4</accession>
<dbReference type="AlphaFoldDB" id="A0A9N9TFD4"/>
<keyword evidence="3" id="KW-0963">Cytoplasm</keyword>
<dbReference type="Proteomes" id="UP001153712">
    <property type="component" value="Chromosome 1"/>
</dbReference>
<keyword evidence="6" id="KW-0969">Cilium</keyword>
<sequence length="947" mass="108864">MSGFFKYRDNKSDVNLSKNQVTKKKSRKTVKKDTTSEALSVIDEFQPKNKLDIFEFFFNSFINEIILQREVVIKSVDLDAQSIHSYAHERKEKKDDDTNTKRTSITTMNIFDRAKRRQSEALSSRSSVASGTFPQKLSIGIKPSLDKTNSYNSGGGGLRIGIAQELVTIEKITFKNGNYYEGPCNEYLMHGKGVFIWTDKTIYTGAFSNGYITGKGELILSDLSKYRGDVVQGIFHGIGYFNPAGSPLYYYGEWNNGKKHGKGWLMYDADDWYEGDWNNDLRHGIGFRKYKNGARYKGEWVANKKHGKGKMLLRNNDYYNGEWVDNMPHGYGKYTWDMEHNDAFCFPMYSWYKGSWKHGKRHGVGILNFGTECGAEYAGTMCENSKHGPGVMICGNGIVLESNPLFYHNKPVHKTSQISFKDLTEKYTKEELECNIQKGSYYEILKIVNSKIACSELSMDILVNITKNSAKIEPEQYVKLVDSISGSKKVWCPLIIPIHTIPENVNFGYFIDIVFDYNKKYCGSIECPPEQDILLSKIHTPLVPLRFKRSIMSFRFSTVTLPSETPKYSVITVGPPRTKSFTRSIISDTKSEIIHTAEEKLQLMKIKEAELFKNIIMANRSKLNHVYLKYANFNQDIKETFENSRTVMVRLFLWQLFRDSKNEIELAKVDSLMWENPQSCLSTEHNPFEPIYFYQFLQYIMGCAWITCLKYTPHGKGAPLPSLIFKNFLEDFLATPRIESGTALREHLHLAPLKKVYKLYSSVSEPMSIKTFFNATYRHESEELPCYAAVHSGELPKLMRGCNMVPMAHEIYYVKLTEPLSDYEEEPKIKNNDQFARSLLTFRTLGWNKIAEFIATVCPASQSADQKLNMHYNLTFLEFYEIFIKCAFEKGEELVKGFEESTKYQDPAMSILSPSLFSQKTKSKSLKKNKSKKSTVKVTKSLKFKKK</sequence>
<evidence type="ECO:0000256" key="1">
    <source>
        <dbReference type="ARBA" id="ARBA00004230"/>
    </source>
</evidence>
<dbReference type="PANTHER" id="PTHR46613:SF1">
    <property type="entry name" value="RADIAL SPOKE HEAD 10 HOMOLOG B-RELATED"/>
    <property type="match status" value="1"/>
</dbReference>
<gene>
    <name evidence="10" type="ORF">PHYEVI_LOCUS527</name>
</gene>
<keyword evidence="7" id="KW-0206">Cytoskeleton</keyword>
<dbReference type="SUPFAM" id="SSF82185">
    <property type="entry name" value="Histone H3 K4-specific methyltransferase SET7/9 N-terminal domain"/>
    <property type="match status" value="3"/>
</dbReference>
<dbReference type="Pfam" id="PF02493">
    <property type="entry name" value="MORN"/>
    <property type="match status" value="8"/>
</dbReference>
<dbReference type="EMBL" id="OU900094">
    <property type="protein sequence ID" value="CAG9854062.1"/>
    <property type="molecule type" value="Genomic_DNA"/>
</dbReference>
<evidence type="ECO:0000256" key="4">
    <source>
        <dbReference type="ARBA" id="ARBA00022737"/>
    </source>
</evidence>
<keyword evidence="8" id="KW-0966">Cell projection</keyword>
<keyword evidence="5" id="KW-0282">Flagellum</keyword>